<sequence length="606" mass="68966">MLPYSSSTTMQYPPFSVSSYSSQESHPHQQHPPGSRTSFKISDLIIAEHTKPFHLGKLCKPLTESIITKRSGKTLHRWRRIKTVPSYFNCVEKNSGIDKMYRRVNKTMAKAKREGKPREEVNRFKVNLFKRALQPDILRYVDTFGVSRYNLNKMMEECYRDRHASVQKVFKKWVPAGIDGGQQSIAKLPMMAVKALHTTTVKGPGVSFTARPESDNDYYKQLHNSTHRIMEGNYMMREVFNLSETAVKLINEKKSTLLREVHAKCARFEATRWCGSDDEVYVGEHEDVFEVKIGVYFVPAKGKVYKFLHRPINFPEFFSEVSVGLYIEEAVRGVCGITSVCPEHFCFEMKYCGPNLDVVIRGDHKSIGRDKKAKETCVYNVIMMQSTPGQFTVPLLSGLLKEEHKNVTIRDANTAIGVFTIFRKKMLDDMPFFLGEMINIVTRLGQQGLINLDIKADNFVIDGCTGQPKMIDLNIVLPSGHKDPPGSTGVACAEDFENSPQTPPEYLRGQRCFEFSMSFCLAHTLRYILKTLSRSGDFAASSLHMDMKLSEWIARAYDENIGDRPAPHMAAVYIGSAFPFEKEIRDLFLKPKHIIACKLDKKKGKN</sequence>
<evidence type="ECO:0000256" key="1">
    <source>
        <dbReference type="SAM" id="MobiDB-lite"/>
    </source>
</evidence>
<protein>
    <submittedName>
        <fullName evidence="2">Wsv423-like protein</fullName>
    </submittedName>
</protein>
<feature type="region of interest" description="Disordered" evidence="1">
    <location>
        <begin position="1"/>
        <end position="37"/>
    </location>
</feature>
<reference evidence="2" key="1">
    <citation type="journal article" date="2018" name="J. Virol.">
        <title>Crustacean Genome Exploration Reveals the Evolutionary Origin of White Spot Syndrome Virus.</title>
        <authorList>
            <person name="Kawato S."/>
            <person name="Shitara A."/>
            <person name="Wang Y."/>
            <person name="Nozaki R."/>
            <person name="Kondo H."/>
            <person name="Hirono I."/>
        </authorList>
    </citation>
    <scope>NUCLEOTIDE SEQUENCE</scope>
    <source>
        <strain evidence="2">TUMSAT-1</strain>
    </source>
</reference>
<evidence type="ECO:0000313" key="2">
    <source>
        <dbReference type="EMBL" id="GBG35372.1"/>
    </source>
</evidence>
<organism evidence="2">
    <name type="scientific">Hemigrapsus takanoi nimavirus</name>
    <dbReference type="NCBI Taxonomy" id="2133792"/>
    <lineage>
        <taxon>Viruses</taxon>
        <taxon>Viruses incertae sedis</taxon>
        <taxon>Naldaviricetes</taxon>
        <taxon>Nimaviridae</taxon>
    </lineage>
</organism>
<dbReference type="EMBL" id="BFCC01000002">
    <property type="protein sequence ID" value="GBG35372.1"/>
    <property type="molecule type" value="Genomic_DNA"/>
</dbReference>
<dbReference type="SUPFAM" id="SSF56112">
    <property type="entry name" value="Protein kinase-like (PK-like)"/>
    <property type="match status" value="1"/>
</dbReference>
<proteinExistence type="predicted"/>
<feature type="compositionally biased region" description="Polar residues" evidence="1">
    <location>
        <begin position="1"/>
        <end position="24"/>
    </location>
</feature>
<name>A0A401IP42_9VIRU</name>
<comment type="caution">
    <text evidence="2">The sequence shown here is derived from an EMBL/GenBank/DDBJ whole genome shotgun (WGS) entry which is preliminary data.</text>
</comment>
<dbReference type="InterPro" id="IPR011009">
    <property type="entry name" value="Kinase-like_dom_sf"/>
</dbReference>
<accession>A0A401IP42</accession>